<evidence type="ECO:0000256" key="7">
    <source>
        <dbReference type="PROSITE-ProRule" id="PRU00182"/>
    </source>
</evidence>
<dbReference type="InterPro" id="IPR020094">
    <property type="entry name" value="TruA/RsuA/RluB/E/F_N"/>
</dbReference>
<evidence type="ECO:0000256" key="5">
    <source>
        <dbReference type="ARBA" id="ARBA00036749"/>
    </source>
</evidence>
<keyword evidence="11" id="KW-1185">Reference proteome</keyword>
<organism evidence="10 11">
    <name type="scientific">Fulvimarina uroteuthidis</name>
    <dbReference type="NCBI Taxonomy" id="3098149"/>
    <lineage>
        <taxon>Bacteria</taxon>
        <taxon>Pseudomonadati</taxon>
        <taxon>Pseudomonadota</taxon>
        <taxon>Alphaproteobacteria</taxon>
        <taxon>Hyphomicrobiales</taxon>
        <taxon>Aurantimonadaceae</taxon>
        <taxon>Fulvimarina</taxon>
    </lineage>
</organism>
<comment type="function">
    <text evidence="6">Responsible for synthesis of pseudouridine from uracil-516 in 16S ribosomal RNA.</text>
</comment>
<protein>
    <recommendedName>
        <fullName evidence="8">Pseudouridine synthase</fullName>
        <ecNumber evidence="8">5.4.99.-</ecNumber>
    </recommendedName>
</protein>
<gene>
    <name evidence="10" type="ORF">U0C82_11760</name>
</gene>
<evidence type="ECO:0000256" key="4">
    <source>
        <dbReference type="ARBA" id="ARBA00023235"/>
    </source>
</evidence>
<dbReference type="EMBL" id="JAXLPB010000003">
    <property type="protein sequence ID" value="MDY8109814.1"/>
    <property type="molecule type" value="Genomic_DNA"/>
</dbReference>
<dbReference type="PANTHER" id="PTHR47683">
    <property type="entry name" value="PSEUDOURIDINE SYNTHASE FAMILY PROTEIN-RELATED"/>
    <property type="match status" value="1"/>
</dbReference>
<evidence type="ECO:0000256" key="6">
    <source>
        <dbReference type="ARBA" id="ARBA00037590"/>
    </source>
</evidence>
<dbReference type="InterPro" id="IPR000748">
    <property type="entry name" value="PsdUridine_synth_RsuA/RluB/E/F"/>
</dbReference>
<evidence type="ECO:0000256" key="3">
    <source>
        <dbReference type="ARBA" id="ARBA00022884"/>
    </source>
</evidence>
<dbReference type="PROSITE" id="PS01149">
    <property type="entry name" value="PSI_RSU"/>
    <property type="match status" value="1"/>
</dbReference>
<comment type="catalytic activity">
    <reaction evidence="1">
        <text>a uridine in RNA = a pseudouridine in RNA</text>
        <dbReference type="Rhea" id="RHEA:48348"/>
        <dbReference type="Rhea" id="RHEA-COMP:12068"/>
        <dbReference type="Rhea" id="RHEA-COMP:12069"/>
        <dbReference type="ChEBI" id="CHEBI:65314"/>
        <dbReference type="ChEBI" id="CHEBI:65315"/>
    </reaction>
</comment>
<accession>A0ABU5I377</accession>
<feature type="domain" description="RNA-binding S4" evidence="9">
    <location>
        <begin position="7"/>
        <end position="68"/>
    </location>
</feature>
<dbReference type="NCBIfam" id="TIGR00093">
    <property type="entry name" value="pseudouridine synthase"/>
    <property type="match status" value="1"/>
</dbReference>
<dbReference type="InterPro" id="IPR036986">
    <property type="entry name" value="S4_RNA-bd_sf"/>
</dbReference>
<keyword evidence="3 7" id="KW-0694">RNA-binding</keyword>
<evidence type="ECO:0000256" key="8">
    <source>
        <dbReference type="RuleBase" id="RU003887"/>
    </source>
</evidence>
<evidence type="ECO:0000259" key="9">
    <source>
        <dbReference type="SMART" id="SM00363"/>
    </source>
</evidence>
<dbReference type="EC" id="5.4.99.-" evidence="8"/>
<dbReference type="PROSITE" id="PS50889">
    <property type="entry name" value="S4"/>
    <property type="match status" value="1"/>
</dbReference>
<dbReference type="CDD" id="cd02553">
    <property type="entry name" value="PseudoU_synth_RsuA"/>
    <property type="match status" value="1"/>
</dbReference>
<dbReference type="PANTHER" id="PTHR47683:SF4">
    <property type="entry name" value="PSEUDOURIDINE SYNTHASE"/>
    <property type="match status" value="1"/>
</dbReference>
<proteinExistence type="inferred from homology"/>
<comment type="caution">
    <text evidence="10">The sequence shown here is derived from an EMBL/GenBank/DDBJ whole genome shotgun (WGS) entry which is preliminary data.</text>
</comment>
<comment type="catalytic activity">
    <reaction evidence="5">
        <text>uridine(516) in 16S rRNA = pseudouridine(516) in 16S rRNA</text>
        <dbReference type="Rhea" id="RHEA:38867"/>
        <dbReference type="Rhea" id="RHEA-COMP:10089"/>
        <dbReference type="Rhea" id="RHEA-COMP:10090"/>
        <dbReference type="ChEBI" id="CHEBI:65314"/>
        <dbReference type="ChEBI" id="CHEBI:65315"/>
        <dbReference type="EC" id="5.4.99.19"/>
    </reaction>
</comment>
<evidence type="ECO:0000256" key="2">
    <source>
        <dbReference type="ARBA" id="ARBA00008348"/>
    </source>
</evidence>
<dbReference type="Pfam" id="PF00849">
    <property type="entry name" value="PseudoU_synth_2"/>
    <property type="match status" value="1"/>
</dbReference>
<evidence type="ECO:0000313" key="10">
    <source>
        <dbReference type="EMBL" id="MDY8109814.1"/>
    </source>
</evidence>
<dbReference type="Pfam" id="PF01479">
    <property type="entry name" value="S4"/>
    <property type="match status" value="1"/>
</dbReference>
<dbReference type="SMART" id="SM00363">
    <property type="entry name" value="S4"/>
    <property type="match status" value="1"/>
</dbReference>
<dbReference type="SUPFAM" id="SSF55174">
    <property type="entry name" value="Alpha-L RNA-binding motif"/>
    <property type="match status" value="1"/>
</dbReference>
<dbReference type="Gene3D" id="3.10.290.10">
    <property type="entry name" value="RNA-binding S4 domain"/>
    <property type="match status" value="1"/>
</dbReference>
<dbReference type="Gene3D" id="3.30.70.580">
    <property type="entry name" value="Pseudouridine synthase I, catalytic domain, N-terminal subdomain"/>
    <property type="match status" value="1"/>
</dbReference>
<dbReference type="SUPFAM" id="SSF55120">
    <property type="entry name" value="Pseudouridine synthase"/>
    <property type="match status" value="1"/>
</dbReference>
<sequence length="244" mass="26841">MTKAPTSRLDKLLSNMSYASRREIQLLARNGRILLDGVPVQRADMRIALTPDLETRLLVDGEALDPLPGFALMLNKPLGVTCSRKEAGPLVYDLLPPRWRWRDPAISTVGRLDKETSGLLLMTDDGALLHRIISPKHHVAKRYRVQLARPMAGGEAALFASGTLMLEGEDKPLAPAELVVISPQEAVLEVREGRYHQVRRMFAAAGNHVEALHRESIGALALPADLSPGEIRRLSDADLAAIFR</sequence>
<dbReference type="CDD" id="cd00165">
    <property type="entry name" value="S4"/>
    <property type="match status" value="1"/>
</dbReference>
<dbReference type="RefSeq" id="WP_322187302.1">
    <property type="nucleotide sequence ID" value="NZ_JAXLPB010000003.1"/>
</dbReference>
<comment type="similarity">
    <text evidence="2 8">Belongs to the pseudouridine synthase RsuA family.</text>
</comment>
<evidence type="ECO:0000313" key="11">
    <source>
        <dbReference type="Proteomes" id="UP001294412"/>
    </source>
</evidence>
<dbReference type="Gene3D" id="3.30.70.1560">
    <property type="entry name" value="Alpha-L RNA-binding motif"/>
    <property type="match status" value="1"/>
</dbReference>
<dbReference type="InterPro" id="IPR006145">
    <property type="entry name" value="PsdUridine_synth_RsuA/RluA"/>
</dbReference>
<dbReference type="InterPro" id="IPR020103">
    <property type="entry name" value="PsdUridine_synth_cat_dom_sf"/>
</dbReference>
<name>A0ABU5I377_9HYPH</name>
<dbReference type="InterPro" id="IPR018496">
    <property type="entry name" value="PsdUridine_synth_RsuA/RluB_CS"/>
</dbReference>
<reference evidence="10 11" key="1">
    <citation type="submission" date="2023-12" db="EMBL/GenBank/DDBJ databases">
        <title>Description of Novel Strain Fulvimarina sp. 2208YS6-2-32 isolated from Uroteuthis (Photololigo) edulis.</title>
        <authorList>
            <person name="Park J.-S."/>
        </authorList>
    </citation>
    <scope>NUCLEOTIDE SEQUENCE [LARGE SCALE GENOMIC DNA]</scope>
    <source>
        <strain evidence="10 11">2208YS6-2-32</strain>
    </source>
</reference>
<dbReference type="InterPro" id="IPR002942">
    <property type="entry name" value="S4_RNA-bd"/>
</dbReference>
<evidence type="ECO:0000256" key="1">
    <source>
        <dbReference type="ARBA" id="ARBA00000073"/>
    </source>
</evidence>
<dbReference type="InterPro" id="IPR042092">
    <property type="entry name" value="PsdUridine_s_RsuA/RluB/E/F_cat"/>
</dbReference>
<keyword evidence="4 8" id="KW-0413">Isomerase</keyword>
<dbReference type="Proteomes" id="UP001294412">
    <property type="component" value="Unassembled WGS sequence"/>
</dbReference>
<dbReference type="InterPro" id="IPR050343">
    <property type="entry name" value="RsuA_PseudoU_synthase"/>
</dbReference>